<dbReference type="Pfam" id="PF02357">
    <property type="entry name" value="NusG"/>
    <property type="match status" value="1"/>
</dbReference>
<dbReference type="InterPro" id="IPR006645">
    <property type="entry name" value="NGN-like_dom"/>
</dbReference>
<dbReference type="CDD" id="cd09895">
    <property type="entry name" value="NGN_SP_UpxY"/>
    <property type="match status" value="1"/>
</dbReference>
<dbReference type="RefSeq" id="WP_007485197.1">
    <property type="nucleotide sequence ID" value="NZ_JH724314.1"/>
</dbReference>
<sequence>MSEQQQHWFAARTRDKQEFVTRDSLEKLRININLEYYLPTQFVIRQLKYRRKRVEVPVIRNLIFVRATKQDACDLSNKYGVQLYYIKDFSTRSMLIVPDKQMEDFKQIMDLNPDNISFDNEVLTVGSKVRVMKGNLCGVEGELALEANKTYVIIRIEGVLTASVKVAKSYLKVIS</sequence>
<keyword evidence="1" id="KW-0804">Transcription</keyword>
<keyword evidence="4" id="KW-1185">Reference proteome</keyword>
<dbReference type="PATRIC" id="fig|997884.3.peg.2135"/>
<dbReference type="HOGENOM" id="CLU_067287_5_2_10"/>
<protein>
    <recommendedName>
        <fullName evidence="2">NusG-like N-terminal domain-containing protein</fullName>
    </recommendedName>
</protein>
<proteinExistence type="predicted"/>
<dbReference type="STRING" id="997884.HMPREF1068_02099"/>
<evidence type="ECO:0000313" key="3">
    <source>
        <dbReference type="EMBL" id="EIY52552.1"/>
    </source>
</evidence>
<accession>I8XR44</accession>
<dbReference type="eggNOG" id="COG0250">
    <property type="taxonomic scope" value="Bacteria"/>
</dbReference>
<dbReference type="AlphaFoldDB" id="I8XR44"/>
<dbReference type="GeneID" id="69502561"/>
<dbReference type="EMBL" id="AGXS01000015">
    <property type="protein sequence ID" value="EIY52552.1"/>
    <property type="molecule type" value="Genomic_DNA"/>
</dbReference>
<dbReference type="Gene3D" id="3.30.70.940">
    <property type="entry name" value="NusG, N-terminal domain"/>
    <property type="match status" value="1"/>
</dbReference>
<dbReference type="Proteomes" id="UP000003089">
    <property type="component" value="Unassembled WGS sequence"/>
</dbReference>
<dbReference type="NCBIfam" id="NF033644">
    <property type="entry name" value="antiterm_UpxY"/>
    <property type="match status" value="1"/>
</dbReference>
<feature type="domain" description="NusG-like N-terminal" evidence="2">
    <location>
        <begin position="6"/>
        <end position="105"/>
    </location>
</feature>
<organism evidence="3 4">
    <name type="scientific">Bacteroides nordii CL02T12C05</name>
    <dbReference type="NCBI Taxonomy" id="997884"/>
    <lineage>
        <taxon>Bacteria</taxon>
        <taxon>Pseudomonadati</taxon>
        <taxon>Bacteroidota</taxon>
        <taxon>Bacteroidia</taxon>
        <taxon>Bacteroidales</taxon>
        <taxon>Bacteroidaceae</taxon>
        <taxon>Bacteroides</taxon>
    </lineage>
</organism>
<dbReference type="GO" id="GO:0006354">
    <property type="term" value="P:DNA-templated transcription elongation"/>
    <property type="evidence" value="ECO:0007669"/>
    <property type="project" value="InterPro"/>
</dbReference>
<comment type="caution">
    <text evidence="3">The sequence shown here is derived from an EMBL/GenBank/DDBJ whole genome shotgun (WGS) entry which is preliminary data.</text>
</comment>
<dbReference type="InterPro" id="IPR036735">
    <property type="entry name" value="NGN_dom_sf"/>
</dbReference>
<evidence type="ECO:0000313" key="4">
    <source>
        <dbReference type="Proteomes" id="UP000003089"/>
    </source>
</evidence>
<evidence type="ECO:0000259" key="2">
    <source>
        <dbReference type="Pfam" id="PF02357"/>
    </source>
</evidence>
<dbReference type="SUPFAM" id="SSF82679">
    <property type="entry name" value="N-utilization substance G protein NusG, N-terminal domain"/>
    <property type="match status" value="1"/>
</dbReference>
<name>I8XR44_9BACE</name>
<evidence type="ECO:0000256" key="1">
    <source>
        <dbReference type="ARBA" id="ARBA00023163"/>
    </source>
</evidence>
<gene>
    <name evidence="3" type="ORF">HMPREF1068_02099</name>
</gene>
<reference evidence="3 4" key="1">
    <citation type="submission" date="2012-02" db="EMBL/GenBank/DDBJ databases">
        <title>The Genome Sequence of Bacteroides nordii CL02T12C05.</title>
        <authorList>
            <consortium name="The Broad Institute Genome Sequencing Platform"/>
            <person name="Earl A."/>
            <person name="Ward D."/>
            <person name="Feldgarden M."/>
            <person name="Gevers D."/>
            <person name="Zitomersky N.L."/>
            <person name="Coyne M.J."/>
            <person name="Comstock L.E."/>
            <person name="Young S.K."/>
            <person name="Zeng Q."/>
            <person name="Gargeya S."/>
            <person name="Fitzgerald M."/>
            <person name="Haas B."/>
            <person name="Abouelleil A."/>
            <person name="Alvarado L."/>
            <person name="Arachchi H.M."/>
            <person name="Berlin A."/>
            <person name="Chapman S.B."/>
            <person name="Gearin G."/>
            <person name="Goldberg J."/>
            <person name="Griggs A."/>
            <person name="Gujja S."/>
            <person name="Hansen M."/>
            <person name="Heiman D."/>
            <person name="Howarth C."/>
            <person name="Larimer J."/>
            <person name="Lui A."/>
            <person name="MacDonald P.J.P."/>
            <person name="McCowen C."/>
            <person name="Montmayeur A."/>
            <person name="Murphy C."/>
            <person name="Neiman D."/>
            <person name="Pearson M."/>
            <person name="Priest M."/>
            <person name="Roberts A."/>
            <person name="Saif S."/>
            <person name="Shea T."/>
            <person name="Sisk P."/>
            <person name="Stolte C."/>
            <person name="Sykes S."/>
            <person name="Wortman J."/>
            <person name="Nusbaum C."/>
            <person name="Birren B."/>
        </authorList>
    </citation>
    <scope>NUCLEOTIDE SEQUENCE [LARGE SCALE GENOMIC DNA]</scope>
    <source>
        <strain evidence="3 4">CL02T12C05</strain>
    </source>
</reference>